<dbReference type="Pfam" id="PF25956">
    <property type="entry name" value="DUF7993"/>
    <property type="match status" value="1"/>
</dbReference>
<organism evidence="2 4">
    <name type="scientific">Haloarcula rubripromontorii</name>
    <dbReference type="NCBI Taxonomy" id="1705562"/>
    <lineage>
        <taxon>Archaea</taxon>
        <taxon>Methanobacteriati</taxon>
        <taxon>Methanobacteriota</taxon>
        <taxon>Stenosarchaea group</taxon>
        <taxon>Halobacteria</taxon>
        <taxon>Halobacteriales</taxon>
        <taxon>Haloarculaceae</taxon>
        <taxon>Haloarcula</taxon>
    </lineage>
</organism>
<dbReference type="OrthoDB" id="242585at2157"/>
<evidence type="ECO:0000313" key="2">
    <source>
        <dbReference type="EMBL" id="KOX91915.1"/>
    </source>
</evidence>
<keyword evidence="4" id="KW-1185">Reference proteome</keyword>
<feature type="domain" description="DUF7993" evidence="1">
    <location>
        <begin position="1"/>
        <end position="111"/>
    </location>
</feature>
<sequence>MVKDRITDGRRIGQLLASELTGLQRGPLADVSVVDADRDVEPTPDGAFAYRVTTDDTEVAVVEVTPETARLVLNAEPAIVPERADVTTDGRTVVVHSGAAVKSAVDVLEQTLSG</sequence>
<protein>
    <recommendedName>
        <fullName evidence="1">DUF7993 domain-containing protein</fullName>
    </recommendedName>
</protein>
<evidence type="ECO:0000259" key="1">
    <source>
        <dbReference type="Pfam" id="PF25956"/>
    </source>
</evidence>
<evidence type="ECO:0000313" key="4">
    <source>
        <dbReference type="Proteomes" id="UP000037729"/>
    </source>
</evidence>
<dbReference type="Proteomes" id="UP000610611">
    <property type="component" value="Unassembled WGS sequence"/>
</dbReference>
<dbReference type="STRING" id="1705562.AMS69_15300"/>
<dbReference type="Proteomes" id="UP000037729">
    <property type="component" value="Unassembled WGS sequence"/>
</dbReference>
<dbReference type="RefSeq" id="WP_053968942.1">
    <property type="nucleotide sequence ID" value="NZ_JAWJXX010000004.1"/>
</dbReference>
<reference evidence="2 4" key="1">
    <citation type="submission" date="2015-08" db="EMBL/GenBank/DDBJ databases">
        <title>Genomes of Isolates from Cabo Rojo, PR.</title>
        <authorList>
            <person name="Sanchez-Nieves R.L."/>
            <person name="Montalvo-Rodriguez R."/>
        </authorList>
    </citation>
    <scope>NUCLEOTIDE SEQUENCE [LARGE SCALE GENOMIC DNA]</scope>
    <source>
        <strain evidence="2 4">SL3</strain>
    </source>
</reference>
<dbReference type="AlphaFoldDB" id="A0A0M9AJ60"/>
<dbReference type="PATRIC" id="fig|1705562.3.peg.3962"/>
<dbReference type="EMBL" id="LIUF01000005">
    <property type="protein sequence ID" value="KOX91915.1"/>
    <property type="molecule type" value="Genomic_DNA"/>
</dbReference>
<dbReference type="InterPro" id="IPR058306">
    <property type="entry name" value="DUF7993"/>
</dbReference>
<dbReference type="EMBL" id="WOWB01000001">
    <property type="protein sequence ID" value="NLV06024.1"/>
    <property type="molecule type" value="Genomic_DNA"/>
</dbReference>
<accession>A0A0M9AJ60</accession>
<proteinExistence type="predicted"/>
<comment type="caution">
    <text evidence="2">The sequence shown here is derived from an EMBL/GenBank/DDBJ whole genome shotgun (WGS) entry which is preliminary data.</text>
</comment>
<name>A0A0M9AJ60_9EURY</name>
<evidence type="ECO:0000313" key="3">
    <source>
        <dbReference type="EMBL" id="NLV06024.1"/>
    </source>
</evidence>
<reference evidence="3" key="2">
    <citation type="submission" date="2019-12" db="EMBL/GenBank/DDBJ databases">
        <title>The whole-genome sequencing of Haloarcula japonica strain pws8.</title>
        <authorList>
            <person name="Verma D.K."/>
            <person name="Gopal K."/>
            <person name="Prasad E.S."/>
        </authorList>
    </citation>
    <scope>NUCLEOTIDE SEQUENCE</scope>
    <source>
        <strain evidence="3">Pws8</strain>
    </source>
</reference>
<gene>
    <name evidence="2" type="ORF">AMS69_15300</name>
    <name evidence="3" type="ORF">GOC83_07770</name>
</gene>